<proteinExistence type="inferred from homology"/>
<dbReference type="CDD" id="cd02121">
    <property type="entry name" value="PA_GCPII_like"/>
    <property type="match status" value="2"/>
</dbReference>
<evidence type="ECO:0000256" key="15">
    <source>
        <dbReference type="ARBA" id="ARBA00023049"/>
    </source>
</evidence>
<comment type="cofactor">
    <cofactor evidence="1">
        <name>Zn(2+)</name>
        <dbReference type="ChEBI" id="CHEBI:29105"/>
    </cofactor>
</comment>
<comment type="function">
    <text evidence="20">Aminopeptidase with broad substrate specificity. Has lower activity with substrates that have Asp or Glu in the P2' position, or Pro in the P3' position. Lacks activity with substrates that have both Pro in the P3' position and Asp or Glu in the P2' position. Lacks carboxypeptidase activity. Lacks dipeptidyl-peptidase IV type activity.</text>
</comment>
<dbReference type="InterPro" id="IPR007365">
    <property type="entry name" value="TFR-like_dimer_dom"/>
</dbReference>
<dbReference type="InterPro" id="IPR003137">
    <property type="entry name" value="PA_domain"/>
</dbReference>
<evidence type="ECO:0000259" key="24">
    <source>
        <dbReference type="Pfam" id="PF02225"/>
    </source>
</evidence>
<dbReference type="OrthoDB" id="5841748at2759"/>
<comment type="similarity">
    <text evidence="4">Belongs to the peptidase M28 family. M28B subfamily.</text>
</comment>
<feature type="domain" description="Transferrin receptor-like dimerisation" evidence="25">
    <location>
        <begin position="1341"/>
        <end position="1446"/>
    </location>
</feature>
<dbReference type="GO" id="GO:0004181">
    <property type="term" value="F:metallocarboxypeptidase activity"/>
    <property type="evidence" value="ECO:0007669"/>
    <property type="project" value="UniProtKB-EC"/>
</dbReference>
<evidence type="ECO:0000256" key="6">
    <source>
        <dbReference type="ARBA" id="ARBA00022645"/>
    </source>
</evidence>
<evidence type="ECO:0000256" key="14">
    <source>
        <dbReference type="ARBA" id="ARBA00022989"/>
    </source>
</evidence>
<feature type="domain" description="Peptidase M28" evidence="26">
    <location>
        <begin position="1089"/>
        <end position="1276"/>
    </location>
</feature>
<evidence type="ECO:0000256" key="2">
    <source>
        <dbReference type="ARBA" id="ARBA00004221"/>
    </source>
</evidence>
<feature type="domain" description="PA" evidence="24">
    <location>
        <begin position="225"/>
        <end position="310"/>
    </location>
</feature>
<keyword evidence="10" id="KW-0378">Hydrolase</keyword>
<dbReference type="SUPFAM" id="SSF47672">
    <property type="entry name" value="Transferrin receptor-like dimerisation domain"/>
    <property type="match status" value="2"/>
</dbReference>
<dbReference type="PANTHER" id="PTHR10404:SF78">
    <property type="entry name" value="N-ACETYLATED ALPHA-LINKED ACIDIC DIPEPTIDASE 2"/>
    <property type="match status" value="1"/>
</dbReference>
<sequence length="1568" mass="175071">MIERNVLKRRNPSKQPLLNSDNVSFNMAAATLTRGRIVGIVVAVVVLFVLGFVIGWVSAPSDEDSTIRVSAPSDKNSTCGDQNSTSSEMYDMKYIAKKRKEEMKTKDNFHEKLIGILNADTIGENLRYFSERPHVGGTSRSEVLADEIKRRWEEYKFDKVEKPEYNILLPYVDPDVSNSVQILNSSGNVTFEFSGREKLADPSENDTTMIGPLLGFAKQGSAEGNLLYVNYGRSEDFQVLKQNFSISSCSGYIVIMRFGKIFRGDKVKNAQDCGAVGAILYNDPADYAPEGQDKVYPQYIWLPKTGVQRGSIFGGRGDPLTPGLPSVDGVFRIPEDMANLPKIPATPMPYGDAVEVLKIMEGRDVPESWKGTLNITYKLGDGGLKNNIVKITVNVPNKRQNVYNVIGTIYGKEEPDRWVLIGNHRDAWGFGAVDASSGTSAMMEISRGLGELLKQGWRPRRTIKFCSWGAEEAGLIGSTEWVEQNERALSTKAVTYINVDIAVDGNLTLQLSGSPLLKSPIKKHVKEVTDPHGGNVYNQMVKAKGEFTYKNLGSGSDYASFYQFVGVPSLDMSYAGKVFYPVYHTVHDTYKWLQGLIDPKFEYHLTTARVASKLLMSTADSFVLPLNVTDYGKSLDSSLETLKNNYGAELLKNNVSLVYIDDAIKKFKDEATKFQAEKGTAIDEKDDIKLRALNDRMVNVEKAFITAAGLPNQPITRHVIFAPSVNNKYGSTSFPGISDLVFEGTRLEVHSTVHDLSELNSDNAGEMYDMKYIAKKRKEEMKTKDGFHQKLIEILNADKIGENLRYFSKRPHIGGTPRSKELADEIEKRWREYKFDKVEQPKYNILLPYVDPDVSNSVQILNSRDGRGLMFSGEVSSIIIPGNLADPSENDTTMIAPLLGYAKQGSAEGKLLYVNYGRSEDFQVLKQNFSISNCSGYIVIMRFGKLFRGDMVKNAQDCGAVGAILYNDPADYAPEGQDKVYPQYIWLPKTGVQRGSIFGGTGDPLTPGLPSVDGVFRIPEDKANLPQIPATPMPYGDVVEVLKIMEGRDVPESWKGTLNITYKLGDGGLKNNTVKLTVNVPNKRQDVYNVIGTIYGKEEPDRWVLIGNHRDSCVFGAVDASSGTSAMMEISRGLGELLKQGWRPRRTIKFCSWGAEEAALIGSTEWVEENERALSTKAVTYINVDIAVDGNLALKLAGSPLLKTSITKNVKDVKDPHGGNVYEQIVKAKKEFTYSNLGYGSDYASFYQFVGVPSLDMRYAGKVFYPVYHTVHDTYKWLQGLIDPKFEYHLTTAKVASKILLSTADSFVLPLDVTEYGKSLDSSLEASKKHYGAELEKNNVSLVYIEDAIKKFKDEATKFQAEKGKAIDEKDDIKLRALNDRMVHVEKAFITAAGLPNQPMTRHVIFAPSVNNKYDSTSFPGISDLVFIMEQRKLTRWLMQTTRVVIKILEGDKQYCWRWTGFTYGVDIIVTYNSLKRFLTFKRNMYTQPCSTAICMQIRRDIMCKVQVAVFDAEGREKFYKCSGLLHTSLGPDEELCALHINEEIDYPLHVSAHIAILGNDVENLEQE</sequence>
<dbReference type="Gene3D" id="3.50.30.30">
    <property type="match status" value="2"/>
</dbReference>
<dbReference type="PANTHER" id="PTHR10404">
    <property type="entry name" value="N-ACETYLATED-ALPHA-LINKED ACIDIC DIPEPTIDASE"/>
    <property type="match status" value="1"/>
</dbReference>
<dbReference type="SUPFAM" id="SSF52025">
    <property type="entry name" value="PA domain"/>
    <property type="match status" value="2"/>
</dbReference>
<accession>A0A6S7GVG4</accession>
<evidence type="ECO:0000256" key="11">
    <source>
        <dbReference type="ARBA" id="ARBA00022833"/>
    </source>
</evidence>
<evidence type="ECO:0000259" key="25">
    <source>
        <dbReference type="Pfam" id="PF04253"/>
    </source>
</evidence>
<gene>
    <name evidence="27" type="ORF">PACLA_8A013396</name>
</gene>
<keyword evidence="8" id="KW-0812">Transmembrane</keyword>
<evidence type="ECO:0000256" key="21">
    <source>
        <dbReference type="ARBA" id="ARBA00066561"/>
    </source>
</evidence>
<evidence type="ECO:0000256" key="16">
    <source>
        <dbReference type="ARBA" id="ARBA00023136"/>
    </source>
</evidence>
<comment type="catalytic activity">
    <reaction evidence="19">
        <text>Release of an unsubstituted, C-terminal glutamyl residue, typically from Ac-Asp-Glu or folylpoly-gamma-glutamates.</text>
        <dbReference type="EC" id="3.4.17.21"/>
    </reaction>
</comment>
<dbReference type="CDD" id="cd08022">
    <property type="entry name" value="M28_PSMA_like"/>
    <property type="match status" value="2"/>
</dbReference>
<dbReference type="InterPro" id="IPR036757">
    <property type="entry name" value="TFR-like_dimer_dom_sf"/>
</dbReference>
<dbReference type="GO" id="GO:0046872">
    <property type="term" value="F:metal ion binding"/>
    <property type="evidence" value="ECO:0007669"/>
    <property type="project" value="UniProtKB-KW"/>
</dbReference>
<reference evidence="27" key="1">
    <citation type="submission" date="2020-04" db="EMBL/GenBank/DDBJ databases">
        <authorList>
            <person name="Alioto T."/>
            <person name="Alioto T."/>
            <person name="Gomez Garrido J."/>
        </authorList>
    </citation>
    <scope>NUCLEOTIDE SEQUENCE</scope>
    <source>
        <strain evidence="27">A484AB</strain>
    </source>
</reference>
<evidence type="ECO:0000313" key="28">
    <source>
        <dbReference type="Proteomes" id="UP001152795"/>
    </source>
</evidence>
<dbReference type="FunFam" id="1.20.930.40:FF:000001">
    <property type="entry name" value="N-acetylated-alpha-linked acidic dipeptidase 2"/>
    <property type="match status" value="2"/>
</dbReference>
<evidence type="ECO:0000256" key="10">
    <source>
        <dbReference type="ARBA" id="ARBA00022801"/>
    </source>
</evidence>
<dbReference type="Pfam" id="PF02225">
    <property type="entry name" value="PA"/>
    <property type="match status" value="2"/>
</dbReference>
<keyword evidence="5" id="KW-0031">Aminopeptidase</keyword>
<evidence type="ECO:0000256" key="9">
    <source>
        <dbReference type="ARBA" id="ARBA00022723"/>
    </source>
</evidence>
<dbReference type="FunFam" id="3.40.630.10:FF:000101">
    <property type="entry name" value="N-acetylated alpha-linked acidic dipeptidase like 1"/>
    <property type="match status" value="1"/>
</dbReference>
<dbReference type="FunFam" id="3.50.30.30:FF:000045">
    <property type="entry name" value="Predicted protein"/>
    <property type="match status" value="2"/>
</dbReference>
<evidence type="ECO:0000256" key="13">
    <source>
        <dbReference type="ARBA" id="ARBA00022968"/>
    </source>
</evidence>
<keyword evidence="12" id="KW-0106">Calcium</keyword>
<keyword evidence="13" id="KW-0735">Signal-anchor</keyword>
<evidence type="ECO:0000313" key="27">
    <source>
        <dbReference type="EMBL" id="CAB3988500.1"/>
    </source>
</evidence>
<dbReference type="Gene3D" id="3.40.630.10">
    <property type="entry name" value="Zn peptidases"/>
    <property type="match status" value="2"/>
</dbReference>
<dbReference type="GO" id="GO:0016324">
    <property type="term" value="C:apical plasma membrane"/>
    <property type="evidence" value="ECO:0007669"/>
    <property type="project" value="UniProtKB-SubCell"/>
</dbReference>
<dbReference type="EC" id="3.4.17.21" evidence="21"/>
<keyword evidence="17" id="KW-1015">Disulfide bond</keyword>
<dbReference type="FunFam" id="3.40.630.10:FF:000009">
    <property type="entry name" value="N-acetylated-alpha-linked acidic dipeptidase 2"/>
    <property type="match status" value="1"/>
</dbReference>
<dbReference type="EMBL" id="CACRXK020001333">
    <property type="protein sequence ID" value="CAB3988500.1"/>
    <property type="molecule type" value="Genomic_DNA"/>
</dbReference>
<keyword evidence="28" id="KW-1185">Reference proteome</keyword>
<keyword evidence="18" id="KW-0325">Glycoprotein</keyword>
<evidence type="ECO:0000256" key="18">
    <source>
        <dbReference type="ARBA" id="ARBA00023180"/>
    </source>
</evidence>
<dbReference type="Pfam" id="PF04389">
    <property type="entry name" value="Peptidase_M28"/>
    <property type="match status" value="2"/>
</dbReference>
<dbReference type="GO" id="GO:0004177">
    <property type="term" value="F:aminopeptidase activity"/>
    <property type="evidence" value="ECO:0007669"/>
    <property type="project" value="UniProtKB-KW"/>
</dbReference>
<feature type="domain" description="PA" evidence="24">
    <location>
        <begin position="909"/>
        <end position="995"/>
    </location>
</feature>
<evidence type="ECO:0000256" key="20">
    <source>
        <dbReference type="ARBA" id="ARBA00059290"/>
    </source>
</evidence>
<organism evidence="27 28">
    <name type="scientific">Paramuricea clavata</name>
    <name type="common">Red gorgonian</name>
    <name type="synonym">Violescent sea-whip</name>
    <dbReference type="NCBI Taxonomy" id="317549"/>
    <lineage>
        <taxon>Eukaryota</taxon>
        <taxon>Metazoa</taxon>
        <taxon>Cnidaria</taxon>
        <taxon>Anthozoa</taxon>
        <taxon>Octocorallia</taxon>
        <taxon>Malacalcyonacea</taxon>
        <taxon>Plexauridae</taxon>
        <taxon>Paramuricea</taxon>
    </lineage>
</organism>
<evidence type="ECO:0000256" key="22">
    <source>
        <dbReference type="ARBA" id="ARBA00068168"/>
    </source>
</evidence>
<dbReference type="Proteomes" id="UP001152795">
    <property type="component" value="Unassembled WGS sequence"/>
</dbReference>
<keyword evidence="16" id="KW-0472">Membrane</keyword>
<protein>
    <recommendedName>
        <fullName evidence="22">Aminopeptidase NAALADL1</fullName>
        <ecNumber evidence="21">3.4.17.21</ecNumber>
    </recommendedName>
    <alternativeName>
        <fullName evidence="23">N-acetylated-alpha-linked acidic dipeptidase-like protein</fullName>
    </alternativeName>
</protein>
<keyword evidence="7" id="KW-0645">Protease</keyword>
<feature type="domain" description="Transferrin receptor-like dimerisation" evidence="25">
    <location>
        <begin position="656"/>
        <end position="757"/>
    </location>
</feature>
<evidence type="ECO:0000256" key="8">
    <source>
        <dbReference type="ARBA" id="ARBA00022692"/>
    </source>
</evidence>
<dbReference type="Gene3D" id="1.20.930.40">
    <property type="entry name" value="Transferrin receptor-like, dimerisation domain"/>
    <property type="match status" value="2"/>
</dbReference>
<comment type="caution">
    <text evidence="27">The sequence shown here is derived from an EMBL/GenBank/DDBJ whole genome shotgun (WGS) entry which is preliminary data.</text>
</comment>
<dbReference type="InterPro" id="IPR039373">
    <property type="entry name" value="Peptidase_M28B"/>
</dbReference>
<evidence type="ECO:0000256" key="3">
    <source>
        <dbReference type="ARBA" id="ARBA00004606"/>
    </source>
</evidence>
<evidence type="ECO:0000256" key="4">
    <source>
        <dbReference type="ARBA" id="ARBA00005634"/>
    </source>
</evidence>
<dbReference type="InterPro" id="IPR046450">
    <property type="entry name" value="PA_dom_sf"/>
</dbReference>
<keyword evidence="14" id="KW-1133">Transmembrane helix</keyword>
<evidence type="ECO:0000256" key="5">
    <source>
        <dbReference type="ARBA" id="ARBA00022438"/>
    </source>
</evidence>
<evidence type="ECO:0000256" key="1">
    <source>
        <dbReference type="ARBA" id="ARBA00001947"/>
    </source>
</evidence>
<dbReference type="InterPro" id="IPR007484">
    <property type="entry name" value="Peptidase_M28"/>
</dbReference>
<dbReference type="GO" id="GO:0006508">
    <property type="term" value="P:proteolysis"/>
    <property type="evidence" value="ECO:0007669"/>
    <property type="project" value="UniProtKB-KW"/>
</dbReference>
<dbReference type="SUPFAM" id="SSF53187">
    <property type="entry name" value="Zn-dependent exopeptidases"/>
    <property type="match status" value="2"/>
</dbReference>
<name>A0A6S7GVG4_PARCT</name>
<feature type="domain" description="Peptidase M28" evidence="26">
    <location>
        <begin position="404"/>
        <end position="591"/>
    </location>
</feature>
<evidence type="ECO:0000259" key="26">
    <source>
        <dbReference type="Pfam" id="PF04389"/>
    </source>
</evidence>
<dbReference type="Pfam" id="PF04253">
    <property type="entry name" value="TFR_dimer"/>
    <property type="match status" value="2"/>
</dbReference>
<evidence type="ECO:0000256" key="7">
    <source>
        <dbReference type="ARBA" id="ARBA00022670"/>
    </source>
</evidence>
<comment type="subcellular location">
    <subcellularLocation>
        <location evidence="2">Apical cell membrane</location>
    </subcellularLocation>
    <subcellularLocation>
        <location evidence="3">Membrane</location>
        <topology evidence="3">Single-pass type II membrane protein</topology>
    </subcellularLocation>
</comment>
<keyword evidence="9" id="KW-0479">Metal-binding</keyword>
<evidence type="ECO:0000256" key="19">
    <source>
        <dbReference type="ARBA" id="ARBA00052003"/>
    </source>
</evidence>
<evidence type="ECO:0000256" key="23">
    <source>
        <dbReference type="ARBA" id="ARBA00081462"/>
    </source>
</evidence>
<keyword evidence="11" id="KW-0862">Zinc</keyword>
<keyword evidence="15" id="KW-0482">Metalloprotease</keyword>
<keyword evidence="6" id="KW-0121">Carboxypeptidase</keyword>
<evidence type="ECO:0000256" key="17">
    <source>
        <dbReference type="ARBA" id="ARBA00023157"/>
    </source>
</evidence>
<evidence type="ECO:0000256" key="12">
    <source>
        <dbReference type="ARBA" id="ARBA00022837"/>
    </source>
</evidence>